<dbReference type="GO" id="GO:0034039">
    <property type="term" value="F:8-oxo-7,8-dihydroguanine DNA N-glycosylase activity"/>
    <property type="evidence" value="ECO:0007669"/>
    <property type="project" value="TreeGrafter"/>
</dbReference>
<evidence type="ECO:0000256" key="10">
    <source>
        <dbReference type="ARBA" id="ARBA00023004"/>
    </source>
</evidence>
<dbReference type="CDD" id="cd00056">
    <property type="entry name" value="ENDO3c"/>
    <property type="match status" value="1"/>
</dbReference>
<protein>
    <recommendedName>
        <fullName evidence="5 14">Adenine DNA glycosylase</fullName>
        <ecNumber evidence="4 14">3.2.2.31</ecNumber>
    </recommendedName>
</protein>
<dbReference type="GO" id="GO:0046872">
    <property type="term" value="F:metal ion binding"/>
    <property type="evidence" value="ECO:0007669"/>
    <property type="project" value="UniProtKB-UniRule"/>
</dbReference>
<dbReference type="InterPro" id="IPR004036">
    <property type="entry name" value="Endonuclease-III-like_CS2"/>
</dbReference>
<keyword evidence="12" id="KW-0234">DNA repair</keyword>
<evidence type="ECO:0000256" key="2">
    <source>
        <dbReference type="ARBA" id="ARBA00002933"/>
    </source>
</evidence>
<dbReference type="FunFam" id="1.10.340.30:FF:000002">
    <property type="entry name" value="Adenine DNA glycosylase"/>
    <property type="match status" value="1"/>
</dbReference>
<keyword evidence="8 14" id="KW-0227">DNA damage</keyword>
<evidence type="ECO:0000256" key="1">
    <source>
        <dbReference type="ARBA" id="ARBA00000843"/>
    </source>
</evidence>
<accession>A0A943EH47</accession>
<evidence type="ECO:0000313" key="17">
    <source>
        <dbReference type="Proteomes" id="UP000754226"/>
    </source>
</evidence>
<evidence type="ECO:0000256" key="13">
    <source>
        <dbReference type="ARBA" id="ARBA00023295"/>
    </source>
</evidence>
<evidence type="ECO:0000256" key="9">
    <source>
        <dbReference type="ARBA" id="ARBA00022801"/>
    </source>
</evidence>
<evidence type="ECO:0000259" key="15">
    <source>
        <dbReference type="SMART" id="SM00478"/>
    </source>
</evidence>
<dbReference type="Pfam" id="PF00730">
    <property type="entry name" value="HhH-GPD"/>
    <property type="match status" value="1"/>
</dbReference>
<dbReference type="InterPro" id="IPR003265">
    <property type="entry name" value="HhH-GPD_domain"/>
</dbReference>
<dbReference type="InterPro" id="IPR015797">
    <property type="entry name" value="NUDIX_hydrolase-like_dom_sf"/>
</dbReference>
<dbReference type="PANTHER" id="PTHR42944">
    <property type="entry name" value="ADENINE DNA GLYCOSYLASE"/>
    <property type="match status" value="1"/>
</dbReference>
<dbReference type="Gene3D" id="3.90.79.10">
    <property type="entry name" value="Nucleoside Triphosphate Pyrophosphohydrolase"/>
    <property type="match status" value="1"/>
</dbReference>
<reference evidence="16" key="1">
    <citation type="submission" date="2021-02" db="EMBL/GenBank/DDBJ databases">
        <title>Infant gut strain persistence is associated with maternal origin, phylogeny, and functional potential including surface adhesion and iron acquisition.</title>
        <authorList>
            <person name="Lou Y.C."/>
        </authorList>
    </citation>
    <scope>NUCLEOTIDE SEQUENCE</scope>
    <source>
        <strain evidence="16">L3_106_000M1_dasL3_106_000M1_concoct_15</strain>
    </source>
</reference>
<dbReference type="InterPro" id="IPR000445">
    <property type="entry name" value="HhH_motif"/>
</dbReference>
<organism evidence="16 17">
    <name type="scientific">Acidaminococcus intestini</name>
    <dbReference type="NCBI Taxonomy" id="187327"/>
    <lineage>
        <taxon>Bacteria</taxon>
        <taxon>Bacillati</taxon>
        <taxon>Bacillota</taxon>
        <taxon>Negativicutes</taxon>
        <taxon>Acidaminococcales</taxon>
        <taxon>Acidaminococcaceae</taxon>
        <taxon>Acidaminococcus</taxon>
    </lineage>
</organism>
<evidence type="ECO:0000256" key="8">
    <source>
        <dbReference type="ARBA" id="ARBA00022763"/>
    </source>
</evidence>
<comment type="catalytic activity">
    <reaction evidence="1 14">
        <text>Hydrolyzes free adenine bases from 7,8-dihydro-8-oxoguanine:adenine mismatched double-stranded DNA, leaving an apurinic site.</text>
        <dbReference type="EC" id="3.2.2.31"/>
    </reaction>
</comment>
<dbReference type="Proteomes" id="UP000754226">
    <property type="component" value="Unassembled WGS sequence"/>
</dbReference>
<keyword evidence="13 14" id="KW-0326">Glycosidase</keyword>
<dbReference type="InterPro" id="IPR023170">
    <property type="entry name" value="HhH_base_excis_C"/>
</dbReference>
<dbReference type="EC" id="3.2.2.31" evidence="4 14"/>
<dbReference type="Pfam" id="PF00633">
    <property type="entry name" value="HHH"/>
    <property type="match status" value="1"/>
</dbReference>
<dbReference type="GO" id="GO:0035485">
    <property type="term" value="F:adenine/guanine mispair binding"/>
    <property type="evidence" value="ECO:0007669"/>
    <property type="project" value="TreeGrafter"/>
</dbReference>
<gene>
    <name evidence="16" type="primary">mutY</name>
    <name evidence="16" type="ORF">KHX13_06665</name>
</gene>
<keyword evidence="9" id="KW-0378">Hydrolase</keyword>
<evidence type="ECO:0000256" key="7">
    <source>
        <dbReference type="ARBA" id="ARBA00022723"/>
    </source>
</evidence>
<dbReference type="AlphaFoldDB" id="A0A943EH47"/>
<sequence length="352" mass="39595">MTVGNEWVPALLHWFDEAKRDLPWRANHPRDPYHVWVSEIMLQQTRTETVKEYFLRWMAAFPTISALAQAPEEAVLKLWQGLGYYSRARNLHKAAREIVLRHQGEFPNTLEAVRALPGIGDYTAGAILSMAFGSPVPAVDGNLLRVMARLFGISDDILSLKGKRTIGRIAQTSIPQDRPGDFNEALMDLGATICIPRAPRCEACPLNDFCTAFRENRTGELPVRRKKKAPTIYEVTSLFIRKEGALLLHKRPETGLLASLWELPTFLGKTEKESRKKAEQMLGNFEGKILWTHRHVFTHQIWQITVYLGAIPRSLPDSSYEWVDEGALGTLPLCGPAEKCLSACLPGAILTR</sequence>
<dbReference type="Gene3D" id="1.10.1670.10">
    <property type="entry name" value="Helix-hairpin-Helix base-excision DNA repair enzymes (C-terminal)"/>
    <property type="match status" value="1"/>
</dbReference>
<dbReference type="GO" id="GO:0051539">
    <property type="term" value="F:4 iron, 4 sulfur cluster binding"/>
    <property type="evidence" value="ECO:0007669"/>
    <property type="project" value="UniProtKB-UniRule"/>
</dbReference>
<dbReference type="GO" id="GO:0000701">
    <property type="term" value="F:purine-specific mismatch base pair DNA N-glycosylase activity"/>
    <property type="evidence" value="ECO:0007669"/>
    <property type="project" value="UniProtKB-EC"/>
</dbReference>
<evidence type="ECO:0000256" key="6">
    <source>
        <dbReference type="ARBA" id="ARBA00022485"/>
    </source>
</evidence>
<evidence type="ECO:0000313" key="16">
    <source>
        <dbReference type="EMBL" id="MBS5519991.1"/>
    </source>
</evidence>
<dbReference type="NCBIfam" id="TIGR01084">
    <property type="entry name" value="mutY"/>
    <property type="match status" value="1"/>
</dbReference>
<dbReference type="SUPFAM" id="SSF48150">
    <property type="entry name" value="DNA-glycosylase"/>
    <property type="match status" value="1"/>
</dbReference>
<feature type="domain" description="HhH-GPD" evidence="15">
    <location>
        <begin position="41"/>
        <end position="192"/>
    </location>
</feature>
<dbReference type="GO" id="GO:0006298">
    <property type="term" value="P:mismatch repair"/>
    <property type="evidence" value="ECO:0007669"/>
    <property type="project" value="TreeGrafter"/>
</dbReference>
<comment type="similarity">
    <text evidence="3 14">Belongs to the Nth/MutY family.</text>
</comment>
<keyword evidence="6" id="KW-0004">4Fe-4S</keyword>
<comment type="caution">
    <text evidence="16">The sequence shown here is derived from an EMBL/GenBank/DDBJ whole genome shotgun (WGS) entry which is preliminary data.</text>
</comment>
<dbReference type="Gene3D" id="1.10.340.30">
    <property type="entry name" value="Hypothetical protein, domain 2"/>
    <property type="match status" value="1"/>
</dbReference>
<dbReference type="SMART" id="SM00525">
    <property type="entry name" value="FES"/>
    <property type="match status" value="1"/>
</dbReference>
<dbReference type="GO" id="GO:0032357">
    <property type="term" value="F:oxidized purine DNA binding"/>
    <property type="evidence" value="ECO:0007669"/>
    <property type="project" value="TreeGrafter"/>
</dbReference>
<dbReference type="SMART" id="SM00478">
    <property type="entry name" value="ENDO3c"/>
    <property type="match status" value="1"/>
</dbReference>
<dbReference type="EMBL" id="JAGZCZ010000007">
    <property type="protein sequence ID" value="MBS5519991.1"/>
    <property type="molecule type" value="Genomic_DNA"/>
</dbReference>
<keyword evidence="10 14" id="KW-0408">Iron</keyword>
<dbReference type="Pfam" id="PF10576">
    <property type="entry name" value="EndIII_4Fe-2S"/>
    <property type="match status" value="1"/>
</dbReference>
<keyword evidence="11" id="KW-0411">Iron-sulfur</keyword>
<dbReference type="InterPro" id="IPR029119">
    <property type="entry name" value="MutY_C"/>
</dbReference>
<evidence type="ECO:0000256" key="14">
    <source>
        <dbReference type="RuleBase" id="RU365096"/>
    </source>
</evidence>
<evidence type="ECO:0000256" key="5">
    <source>
        <dbReference type="ARBA" id="ARBA00022023"/>
    </source>
</evidence>
<dbReference type="GO" id="GO:0006284">
    <property type="term" value="P:base-excision repair"/>
    <property type="evidence" value="ECO:0007669"/>
    <property type="project" value="UniProtKB-UniRule"/>
</dbReference>
<dbReference type="InterPro" id="IPR005760">
    <property type="entry name" value="A/G_AdeGlyc_MutY"/>
</dbReference>
<dbReference type="PROSITE" id="PS01155">
    <property type="entry name" value="ENDONUCLEASE_III_2"/>
    <property type="match status" value="1"/>
</dbReference>
<evidence type="ECO:0000256" key="3">
    <source>
        <dbReference type="ARBA" id="ARBA00008343"/>
    </source>
</evidence>
<dbReference type="SUPFAM" id="SSF55811">
    <property type="entry name" value="Nudix"/>
    <property type="match status" value="1"/>
</dbReference>
<keyword evidence="7" id="KW-0479">Metal-binding</keyword>
<dbReference type="InterPro" id="IPR044298">
    <property type="entry name" value="MIG/MutY"/>
</dbReference>
<dbReference type="CDD" id="cd03431">
    <property type="entry name" value="NUDIX_DNA_Glycosylase_C-MutY"/>
    <property type="match status" value="1"/>
</dbReference>
<dbReference type="InterPro" id="IPR011257">
    <property type="entry name" value="DNA_glycosylase"/>
</dbReference>
<name>A0A943EH47_9FIRM</name>
<evidence type="ECO:0000256" key="4">
    <source>
        <dbReference type="ARBA" id="ARBA00012045"/>
    </source>
</evidence>
<dbReference type="Pfam" id="PF14815">
    <property type="entry name" value="NUDIX_4"/>
    <property type="match status" value="1"/>
</dbReference>
<proteinExistence type="inferred from homology"/>
<dbReference type="InterPro" id="IPR003651">
    <property type="entry name" value="Endonuclease3_FeS-loop_motif"/>
</dbReference>
<evidence type="ECO:0000256" key="11">
    <source>
        <dbReference type="ARBA" id="ARBA00023014"/>
    </source>
</evidence>
<evidence type="ECO:0000256" key="12">
    <source>
        <dbReference type="ARBA" id="ARBA00023204"/>
    </source>
</evidence>
<comment type="function">
    <text evidence="2">Adenine glycosylase active on G-A mispairs. MutY also corrects error-prone DNA synthesis past GO lesions which are due to the oxidatively damaged form of guanine: 7,8-dihydro-8-oxoguanine (8-oxo-dGTP).</text>
</comment>
<dbReference type="PANTHER" id="PTHR42944:SF1">
    <property type="entry name" value="ADENINE DNA GLYCOSYLASE"/>
    <property type="match status" value="1"/>
</dbReference>
<comment type="cofactor">
    <cofactor evidence="14">
        <name>[4Fe-4S] cluster</name>
        <dbReference type="ChEBI" id="CHEBI:49883"/>
    </cofactor>
    <text evidence="14">Binds 1 [4Fe-4S] cluster.</text>
</comment>